<reference evidence="1 2" key="1">
    <citation type="submission" date="2019-09" db="EMBL/GenBank/DDBJ databases">
        <authorList>
            <person name="Depoorter E."/>
        </authorList>
    </citation>
    <scope>NUCLEOTIDE SEQUENCE [LARGE SCALE GENOMIC DNA]</scope>
    <source>
        <strain evidence="1">LMG 23254</strain>
    </source>
</reference>
<evidence type="ECO:0000313" key="2">
    <source>
        <dbReference type="Proteomes" id="UP000494218"/>
    </source>
</evidence>
<dbReference type="Proteomes" id="UP000494218">
    <property type="component" value="Unassembled WGS sequence"/>
</dbReference>
<sequence>MPTGEDVHRARSRIGCARRCVVDQCHDGVRVGHCIGRGVRCRVLCDGIGAAARERGCGEQGCAIAPSRRTERLFRLEHHGLPMRAMPRRRAAIYVWCRGPVKVRSPVGSRSLSGGRWTPAAIAERHAGPPCESLSARFVPPAASARRARRKRSRDGACNVFGGRFVSGMKRLSYVQRAGASAARCQRWNRIDAIQQTRNIATMP</sequence>
<gene>
    <name evidence="1" type="ORF">BLA23254_05998</name>
</gene>
<accession>A0A6P2QQP0</accession>
<organism evidence="1 2">
    <name type="scientific">Burkholderia lata (strain ATCC 17760 / DSM 23089 / LMG 22485 / NCIMB 9086 / R18194 / 383)</name>
    <dbReference type="NCBI Taxonomy" id="482957"/>
    <lineage>
        <taxon>Bacteria</taxon>
        <taxon>Pseudomonadati</taxon>
        <taxon>Pseudomonadota</taxon>
        <taxon>Betaproteobacteria</taxon>
        <taxon>Burkholderiales</taxon>
        <taxon>Burkholderiaceae</taxon>
        <taxon>Burkholderia</taxon>
        <taxon>Burkholderia cepacia complex</taxon>
    </lineage>
</organism>
<proteinExistence type="predicted"/>
<dbReference type="AlphaFoldDB" id="A0A6P2QQP0"/>
<protein>
    <submittedName>
        <fullName evidence="1">Uncharacterized protein</fullName>
    </submittedName>
</protein>
<name>A0A6P2QQP0_BURL3</name>
<evidence type="ECO:0000313" key="1">
    <source>
        <dbReference type="EMBL" id="VWC24746.1"/>
    </source>
</evidence>
<dbReference type="EMBL" id="CABVPW010000036">
    <property type="protein sequence ID" value="VWC24746.1"/>
    <property type="molecule type" value="Genomic_DNA"/>
</dbReference>